<organism evidence="1 2">
    <name type="scientific">Halochromatium glycolicum</name>
    <dbReference type="NCBI Taxonomy" id="85075"/>
    <lineage>
        <taxon>Bacteria</taxon>
        <taxon>Pseudomonadati</taxon>
        <taxon>Pseudomonadota</taxon>
        <taxon>Gammaproteobacteria</taxon>
        <taxon>Chromatiales</taxon>
        <taxon>Chromatiaceae</taxon>
        <taxon>Halochromatium</taxon>
    </lineage>
</organism>
<reference evidence="1" key="1">
    <citation type="submission" date="2017-08" db="EMBL/GenBank/DDBJ databases">
        <authorList>
            <person name="Imhoff J.F."/>
            <person name="Rahn T."/>
            <person name="Kuenzel S."/>
            <person name="Neulinger S.C."/>
        </authorList>
    </citation>
    <scope>NUCLEOTIDE SEQUENCE</scope>
    <source>
        <strain evidence="1">DSM 11080</strain>
    </source>
</reference>
<proteinExistence type="predicted"/>
<dbReference type="PANTHER" id="PTHR35861">
    <property type="match status" value="1"/>
</dbReference>
<dbReference type="InterPro" id="IPR052042">
    <property type="entry name" value="Tail_sheath_structural"/>
</dbReference>
<dbReference type="Proteomes" id="UP001296776">
    <property type="component" value="Unassembled WGS sequence"/>
</dbReference>
<evidence type="ECO:0008006" key="3">
    <source>
        <dbReference type="Google" id="ProtNLM"/>
    </source>
</evidence>
<protein>
    <recommendedName>
        <fullName evidence="3">Tail sheath protein C-terminal domain-containing protein</fullName>
    </recommendedName>
</protein>
<sequence length="955" mass="104204">MTAAARLPGIVFEVEPRQPRTLLPRMDIAAFVGFASSGPLHLPVAVEDRGRFRELFGADPTLAWDAERGVPQPALLGGAVDGFFRNGGRRCWVVRVGPDDMPVREIDLPGLMPAGVISAGGLGGAVKARARSPGRWADGLLVDTQLRRERLGLQSVAIDPDGEGGWLYSLQLDRAPDDWSPGELLELDFGDALPRLYLFVDALEAVSVGVILTGARAYWYEPLAVSPPEAPETWEHVDEAAAVVDFQLWQSGSPAPDLPSVHRLRFSLHVRLDDTKWRLADLAFHPEHPRAWQHLPDDATLFARDLEHSPQSSDRGAEVLHAEASFPRFPLAGPEGALEPSLPLGMDALAADLDALDRAPGDSTRPDIAEYGSDLFLDDRLQRLGSGALLGEAERRYYLLHQPLSGLHSLLTIEEITLIAVPDAVHLGWSRVIRDLPEPLKAPELEPIPAWPDASGRYLIRWSAIAGATAYRLEYGTTPELDRPNRLDLFGRALSLDETLIPPPALAEIELPADCPRPHYFRVRALRDGVASPWSGTRGRILPAVDFVACLAQPIDEVALLVTRLASPPDAGVKLSWSLVDPDFDAPDAFELQVASDLGFQSGRIVNAGTHTSLERPLPLNAAQYYRVRGVRAGRVGPWSNSVSLEPSALATVTLESVSDFDAAQVSGDSVLLDVHRALIRCCAARGDLWACLSLPRHYRAAQVREHLRQLLPRTSGATPPTASAVPPLSLGERPSLSYAGLFHPWPGVRLDETAAMSPGAGLVAYGPPDGAILSQMARQAVDEGAWLAPANMAYRHVIALDPSFSEGDWRDLTALGVNLIRPDPRGWLLLNAETLSPGAELRQISVRRLLILLRRLALREGRGYVFEPNSQDFRDLVQHRFEQLLSQLYVRGAFAGDTPTAAYRVVVDDSVNPPRSLEPGRFVVELRVAPSQPLQFITVRLVQSGAERLALEEV</sequence>
<evidence type="ECO:0000313" key="1">
    <source>
        <dbReference type="EMBL" id="MBK1704703.1"/>
    </source>
</evidence>
<dbReference type="Gene3D" id="3.40.50.11780">
    <property type="match status" value="2"/>
</dbReference>
<dbReference type="AlphaFoldDB" id="A0AAJ0X9X0"/>
<name>A0AAJ0X9X0_9GAMM</name>
<dbReference type="RefSeq" id="WP_200345910.1">
    <property type="nucleotide sequence ID" value="NZ_NRSJ01000013.1"/>
</dbReference>
<accession>A0AAJ0X9X0</accession>
<reference evidence="1" key="2">
    <citation type="journal article" date="2020" name="Microorganisms">
        <title>Osmotic Adaptation and Compatible Solute Biosynthesis of Phototrophic Bacteria as Revealed from Genome Analyses.</title>
        <authorList>
            <person name="Imhoff J.F."/>
            <person name="Rahn T."/>
            <person name="Kunzel S."/>
            <person name="Keller A."/>
            <person name="Neulinger S.C."/>
        </authorList>
    </citation>
    <scope>NUCLEOTIDE SEQUENCE</scope>
    <source>
        <strain evidence="1">DSM 11080</strain>
    </source>
</reference>
<comment type="caution">
    <text evidence="1">The sequence shown here is derived from an EMBL/GenBank/DDBJ whole genome shotgun (WGS) entry which is preliminary data.</text>
</comment>
<keyword evidence="2" id="KW-1185">Reference proteome</keyword>
<gene>
    <name evidence="1" type="ORF">CKO40_09175</name>
</gene>
<dbReference type="EMBL" id="NRSJ01000013">
    <property type="protein sequence ID" value="MBK1704703.1"/>
    <property type="molecule type" value="Genomic_DNA"/>
</dbReference>
<dbReference type="PANTHER" id="PTHR35861:SF1">
    <property type="entry name" value="PHAGE TAIL SHEATH PROTEIN"/>
    <property type="match status" value="1"/>
</dbReference>
<evidence type="ECO:0000313" key="2">
    <source>
        <dbReference type="Proteomes" id="UP001296776"/>
    </source>
</evidence>